<feature type="transmembrane region" description="Helical" evidence="1">
    <location>
        <begin position="14"/>
        <end position="31"/>
    </location>
</feature>
<dbReference type="AlphaFoldDB" id="A0A7X5YKI0"/>
<dbReference type="RefSeq" id="WP_168046560.1">
    <property type="nucleotide sequence ID" value="NZ_JAATJM010000001.1"/>
</dbReference>
<evidence type="ECO:0000313" key="2">
    <source>
        <dbReference type="EMBL" id="NJC41443.1"/>
    </source>
</evidence>
<evidence type="ECO:0000313" key="3">
    <source>
        <dbReference type="Proteomes" id="UP000587415"/>
    </source>
</evidence>
<protein>
    <submittedName>
        <fullName evidence="2">Uncharacterized membrane protein YsdA (DUF1294 family)</fullName>
    </submittedName>
</protein>
<gene>
    <name evidence="2" type="ORF">GGQ87_001701</name>
</gene>
<keyword evidence="3" id="KW-1185">Reference proteome</keyword>
<feature type="transmembrane region" description="Helical" evidence="1">
    <location>
        <begin position="43"/>
        <end position="60"/>
    </location>
</feature>
<dbReference type="EMBL" id="JAATJM010000001">
    <property type="protein sequence ID" value="NJC41443.1"/>
    <property type="molecule type" value="Genomic_DNA"/>
</dbReference>
<dbReference type="Proteomes" id="UP000587415">
    <property type="component" value="Unassembled WGS sequence"/>
</dbReference>
<organism evidence="2 3">
    <name type="scientific">Brevundimonas alba</name>
    <dbReference type="NCBI Taxonomy" id="74314"/>
    <lineage>
        <taxon>Bacteria</taxon>
        <taxon>Pseudomonadati</taxon>
        <taxon>Pseudomonadota</taxon>
        <taxon>Alphaproteobacteria</taxon>
        <taxon>Caulobacterales</taxon>
        <taxon>Caulobacteraceae</taxon>
        <taxon>Brevundimonas</taxon>
    </lineage>
</organism>
<dbReference type="Pfam" id="PF06961">
    <property type="entry name" value="DUF1294"/>
    <property type="match status" value="1"/>
</dbReference>
<dbReference type="InterPro" id="IPR010718">
    <property type="entry name" value="DUF1294"/>
</dbReference>
<keyword evidence="1" id="KW-0472">Membrane</keyword>
<keyword evidence="1" id="KW-1133">Transmembrane helix</keyword>
<reference evidence="2 3" key="1">
    <citation type="submission" date="2020-03" db="EMBL/GenBank/DDBJ databases">
        <title>Genomic Encyclopedia of Type Strains, Phase IV (KMG-IV): sequencing the most valuable type-strain genomes for metagenomic binning, comparative biology and taxonomic classification.</title>
        <authorList>
            <person name="Goeker M."/>
        </authorList>
    </citation>
    <scope>NUCLEOTIDE SEQUENCE [LARGE SCALE GENOMIC DNA]</scope>
    <source>
        <strain evidence="2 3">DSM 4736</strain>
    </source>
</reference>
<proteinExistence type="predicted"/>
<sequence>MAEPVLSVSVIDRGLILLILAEAATFCLFWFDKHQSREHGWRVGESTLLLASVFGGLGGWTGQHLLRHKTRKEPFRTRLGVMILTHLIGVASLFWLLLSQMPDT</sequence>
<accession>A0A7X5YKI0</accession>
<feature type="transmembrane region" description="Helical" evidence="1">
    <location>
        <begin position="80"/>
        <end position="98"/>
    </location>
</feature>
<evidence type="ECO:0000256" key="1">
    <source>
        <dbReference type="SAM" id="Phobius"/>
    </source>
</evidence>
<keyword evidence="1" id="KW-0812">Transmembrane</keyword>
<comment type="caution">
    <text evidence="2">The sequence shown here is derived from an EMBL/GenBank/DDBJ whole genome shotgun (WGS) entry which is preliminary data.</text>
</comment>
<name>A0A7X5YKI0_9CAUL</name>